<dbReference type="AlphaFoldDB" id="A0A9P4TXB2"/>
<evidence type="ECO:0000256" key="2">
    <source>
        <dbReference type="ARBA" id="ARBA00006727"/>
    </source>
</evidence>
<dbReference type="EMBL" id="MU007054">
    <property type="protein sequence ID" value="KAF2428678.1"/>
    <property type="molecule type" value="Genomic_DNA"/>
</dbReference>
<dbReference type="PANTHER" id="PTHR11360:SF305">
    <property type="entry name" value="MAJOR FACILITATOR SUPERFAMILY (MFS) PROFILE DOMAIN-CONTAINING PROTEIN"/>
    <property type="match status" value="1"/>
</dbReference>
<evidence type="ECO:0000259" key="4">
    <source>
        <dbReference type="PROSITE" id="PS50850"/>
    </source>
</evidence>
<dbReference type="InterPro" id="IPR020846">
    <property type="entry name" value="MFS_dom"/>
</dbReference>
<keyword evidence="3" id="KW-0812">Transmembrane</keyword>
<feature type="transmembrane region" description="Helical" evidence="3">
    <location>
        <begin position="356"/>
        <end position="375"/>
    </location>
</feature>
<keyword evidence="3" id="KW-1133">Transmembrane helix</keyword>
<dbReference type="PANTHER" id="PTHR11360">
    <property type="entry name" value="MONOCARBOXYLATE TRANSPORTER"/>
    <property type="match status" value="1"/>
</dbReference>
<dbReference type="Gene3D" id="1.20.1250.20">
    <property type="entry name" value="MFS general substrate transporter like domains"/>
    <property type="match status" value="2"/>
</dbReference>
<feature type="transmembrane region" description="Helical" evidence="3">
    <location>
        <begin position="323"/>
        <end position="344"/>
    </location>
</feature>
<proteinExistence type="inferred from homology"/>
<keyword evidence="6" id="KW-1185">Reference proteome</keyword>
<dbReference type="InterPro" id="IPR050327">
    <property type="entry name" value="Proton-linked_MCT"/>
</dbReference>
<feature type="transmembrane region" description="Helical" evidence="3">
    <location>
        <begin position="131"/>
        <end position="152"/>
    </location>
</feature>
<dbReference type="PROSITE" id="PS50850">
    <property type="entry name" value="MFS"/>
    <property type="match status" value="1"/>
</dbReference>
<dbReference type="OrthoDB" id="6499973at2759"/>
<evidence type="ECO:0000256" key="3">
    <source>
        <dbReference type="SAM" id="Phobius"/>
    </source>
</evidence>
<dbReference type="GO" id="GO:0016020">
    <property type="term" value="C:membrane"/>
    <property type="evidence" value="ECO:0007669"/>
    <property type="project" value="UniProtKB-SubCell"/>
</dbReference>
<comment type="similarity">
    <text evidence="2">Belongs to the major facilitator superfamily. Monocarboxylate porter (TC 2.A.1.13) family.</text>
</comment>
<comment type="subcellular location">
    <subcellularLocation>
        <location evidence="1">Membrane</location>
        <topology evidence="1">Multi-pass membrane protein</topology>
    </subcellularLocation>
</comment>
<evidence type="ECO:0000313" key="5">
    <source>
        <dbReference type="EMBL" id="KAF2428678.1"/>
    </source>
</evidence>
<feature type="transmembrane region" description="Helical" evidence="3">
    <location>
        <begin position="164"/>
        <end position="184"/>
    </location>
</feature>
<dbReference type="GO" id="GO:0022857">
    <property type="term" value="F:transmembrane transporter activity"/>
    <property type="evidence" value="ECO:0007669"/>
    <property type="project" value="InterPro"/>
</dbReference>
<evidence type="ECO:0000256" key="1">
    <source>
        <dbReference type="ARBA" id="ARBA00004141"/>
    </source>
</evidence>
<dbReference type="InterPro" id="IPR036259">
    <property type="entry name" value="MFS_trans_sf"/>
</dbReference>
<accession>A0A9P4TXB2</accession>
<comment type="caution">
    <text evidence="5">The sequence shown here is derived from an EMBL/GenBank/DDBJ whole genome shotgun (WGS) entry which is preliminary data.</text>
</comment>
<gene>
    <name evidence="5" type="ORF">EJ08DRAFT_699089</name>
</gene>
<reference evidence="5" key="1">
    <citation type="journal article" date="2020" name="Stud. Mycol.">
        <title>101 Dothideomycetes genomes: a test case for predicting lifestyles and emergence of pathogens.</title>
        <authorList>
            <person name="Haridas S."/>
            <person name="Albert R."/>
            <person name="Binder M."/>
            <person name="Bloem J."/>
            <person name="Labutti K."/>
            <person name="Salamov A."/>
            <person name="Andreopoulos B."/>
            <person name="Baker S."/>
            <person name="Barry K."/>
            <person name="Bills G."/>
            <person name="Bluhm B."/>
            <person name="Cannon C."/>
            <person name="Castanera R."/>
            <person name="Culley D."/>
            <person name="Daum C."/>
            <person name="Ezra D."/>
            <person name="Gonzalez J."/>
            <person name="Henrissat B."/>
            <person name="Kuo A."/>
            <person name="Liang C."/>
            <person name="Lipzen A."/>
            <person name="Lutzoni F."/>
            <person name="Magnuson J."/>
            <person name="Mondo S."/>
            <person name="Nolan M."/>
            <person name="Ohm R."/>
            <person name="Pangilinan J."/>
            <person name="Park H.-J."/>
            <person name="Ramirez L."/>
            <person name="Alfaro M."/>
            <person name="Sun H."/>
            <person name="Tritt A."/>
            <person name="Yoshinaga Y."/>
            <person name="Zwiers L.-H."/>
            <person name="Turgeon B."/>
            <person name="Goodwin S."/>
            <person name="Spatafora J."/>
            <person name="Crous P."/>
            <person name="Grigoriev I."/>
        </authorList>
    </citation>
    <scope>NUCLEOTIDE SEQUENCE</scope>
    <source>
        <strain evidence="5">CBS 130266</strain>
    </source>
</reference>
<organism evidence="5 6">
    <name type="scientific">Tothia fuscella</name>
    <dbReference type="NCBI Taxonomy" id="1048955"/>
    <lineage>
        <taxon>Eukaryota</taxon>
        <taxon>Fungi</taxon>
        <taxon>Dikarya</taxon>
        <taxon>Ascomycota</taxon>
        <taxon>Pezizomycotina</taxon>
        <taxon>Dothideomycetes</taxon>
        <taxon>Pleosporomycetidae</taxon>
        <taxon>Venturiales</taxon>
        <taxon>Cylindrosympodiaceae</taxon>
        <taxon>Tothia</taxon>
    </lineage>
</organism>
<feature type="transmembrane region" description="Helical" evidence="3">
    <location>
        <begin position="205"/>
        <end position="231"/>
    </location>
</feature>
<protein>
    <submittedName>
        <fullName evidence="5">MFS general substrate transporter</fullName>
    </submittedName>
</protein>
<evidence type="ECO:0000313" key="6">
    <source>
        <dbReference type="Proteomes" id="UP000800235"/>
    </source>
</evidence>
<feature type="transmembrane region" description="Helical" evidence="3">
    <location>
        <begin position="74"/>
        <end position="92"/>
    </location>
</feature>
<dbReference type="Proteomes" id="UP000800235">
    <property type="component" value="Unassembled WGS sequence"/>
</dbReference>
<feature type="transmembrane region" description="Helical" evidence="3">
    <location>
        <begin position="281"/>
        <end position="303"/>
    </location>
</feature>
<sequence>MAAGTLGALSSPVHCSTFWFNGINNSWGVMQAALFEQGLTSTSTLSFVGSLSITCCVVFSLLSVRFMRSVAARIAALIGVTMLGIGELMSDYTTSNVAGLFGTAGVLYGSGSSLCFIVTSVLPSQYFSSKLGLANGLVKFAGGIGGAVLSIGLDKLIINVGTAWTFRIVGILCLATGIPVTFLVKELNPPRGRAPFLDLSMFRNWAFACIFLVGSTGVFALFVPTVLSSTFCTISGDSLPQLGSGVLCDRIGAVNTFLLASLINAISMFAIWPVRDMLPTLVVFAIINGIANGAFFTTLPTVLGSIYGPARTGVAIGMATTGWSIGYFMGTPMAGYLLQAAGGVKQGSIKSYRPAILYAGGIALLSALLALVARLKLDAKWLKKV</sequence>
<feature type="transmembrane region" description="Helical" evidence="3">
    <location>
        <begin position="251"/>
        <end position="274"/>
    </location>
</feature>
<dbReference type="Pfam" id="PF07690">
    <property type="entry name" value="MFS_1"/>
    <property type="match status" value="2"/>
</dbReference>
<dbReference type="SUPFAM" id="SSF103473">
    <property type="entry name" value="MFS general substrate transporter"/>
    <property type="match status" value="1"/>
</dbReference>
<feature type="domain" description="Major facilitator superfamily (MFS) profile" evidence="4">
    <location>
        <begin position="165"/>
        <end position="385"/>
    </location>
</feature>
<dbReference type="InterPro" id="IPR011701">
    <property type="entry name" value="MFS"/>
</dbReference>
<name>A0A9P4TXB2_9PEZI</name>
<feature type="transmembrane region" description="Helical" evidence="3">
    <location>
        <begin position="98"/>
        <end position="119"/>
    </location>
</feature>
<keyword evidence="3" id="KW-0472">Membrane</keyword>
<feature type="transmembrane region" description="Helical" evidence="3">
    <location>
        <begin position="39"/>
        <end position="62"/>
    </location>
</feature>